<evidence type="ECO:0000256" key="4">
    <source>
        <dbReference type="ARBA" id="ARBA00023027"/>
    </source>
</evidence>
<comment type="cofactor">
    <cofactor evidence="6">
        <name>FMN</name>
        <dbReference type="ChEBI" id="CHEBI:58210"/>
    </cofactor>
    <text evidence="6">Binds 1 FMN per subunit.</text>
</comment>
<dbReference type="Pfam" id="PF02525">
    <property type="entry name" value="Flavodoxin_2"/>
    <property type="match status" value="1"/>
</dbReference>
<feature type="binding site" evidence="6">
    <location>
        <position position="10"/>
    </location>
    <ligand>
        <name>FMN</name>
        <dbReference type="ChEBI" id="CHEBI:58210"/>
    </ligand>
</feature>
<proteinExistence type="inferred from homology"/>
<dbReference type="RefSeq" id="WP_009836629.1">
    <property type="nucleotide sequence ID" value="NZ_AAOH01000001.1"/>
</dbReference>
<evidence type="ECO:0000256" key="5">
    <source>
        <dbReference type="ARBA" id="ARBA00048542"/>
    </source>
</evidence>
<dbReference type="GO" id="GO:0009055">
    <property type="term" value="F:electron transfer activity"/>
    <property type="evidence" value="ECO:0007669"/>
    <property type="project" value="UniProtKB-UniRule"/>
</dbReference>
<evidence type="ECO:0000259" key="7">
    <source>
        <dbReference type="Pfam" id="PF02525"/>
    </source>
</evidence>
<accession>A4C449</accession>
<dbReference type="GO" id="GO:0016655">
    <property type="term" value="F:oxidoreductase activity, acting on NAD(P)H, quinone or similar compound as acceptor"/>
    <property type="evidence" value="ECO:0007669"/>
    <property type="project" value="InterPro"/>
</dbReference>
<evidence type="ECO:0000256" key="1">
    <source>
        <dbReference type="ARBA" id="ARBA00022630"/>
    </source>
</evidence>
<evidence type="ECO:0000256" key="6">
    <source>
        <dbReference type="HAMAP-Rule" id="MF_01216"/>
    </source>
</evidence>
<dbReference type="STRING" id="87626.PTD2_02141"/>
<dbReference type="Gene3D" id="3.40.50.360">
    <property type="match status" value="1"/>
</dbReference>
<evidence type="ECO:0000313" key="9">
    <source>
        <dbReference type="Proteomes" id="UP000006201"/>
    </source>
</evidence>
<dbReference type="GO" id="GO:0010181">
    <property type="term" value="F:FMN binding"/>
    <property type="evidence" value="ECO:0007669"/>
    <property type="project" value="UniProtKB-UniRule"/>
</dbReference>
<dbReference type="InterPro" id="IPR003680">
    <property type="entry name" value="Flavodoxin_fold"/>
</dbReference>
<feature type="binding site" evidence="6">
    <location>
        <begin position="16"/>
        <end position="18"/>
    </location>
    <ligand>
        <name>FMN</name>
        <dbReference type="ChEBI" id="CHEBI:58210"/>
    </ligand>
</feature>
<sequence>MNSILFIQTSLSGAQSQSNLLAQELISKIGQSSDIAVTVRDLTTTELPHLTASEMQSWQIPVQERTSEQIQLAELSDNLISELEQHQTLVIALPMYNFGVPSHFKAWIDRIARAGITFEYTEQGPKGLINNKKVIVVASRGGVYAGTEKDSQTQYLKDVLAFLGMDDVTFIYAEGLNMPIREQGLAQARSSINNLLSADLV</sequence>
<feature type="domain" description="Flavodoxin-like fold" evidence="7">
    <location>
        <begin position="3"/>
        <end position="194"/>
    </location>
</feature>
<dbReference type="EMBL" id="AAOH01000001">
    <property type="protein sequence ID" value="EAR30331.1"/>
    <property type="molecule type" value="Genomic_DNA"/>
</dbReference>
<dbReference type="EC" id="1.6.5.-" evidence="6"/>
<keyword evidence="1 6" id="KW-0285">Flavoprotein</keyword>
<feature type="binding site" evidence="6">
    <location>
        <begin position="139"/>
        <end position="142"/>
    </location>
    <ligand>
        <name>FMN</name>
        <dbReference type="ChEBI" id="CHEBI:58210"/>
    </ligand>
</feature>
<keyword evidence="2 6" id="KW-0288">FMN</keyword>
<dbReference type="SUPFAM" id="SSF52218">
    <property type="entry name" value="Flavoproteins"/>
    <property type="match status" value="1"/>
</dbReference>
<comment type="subunit">
    <text evidence="6">Homodimer.</text>
</comment>
<dbReference type="OrthoDB" id="9787136at2"/>
<keyword evidence="4 6" id="KW-0520">NAD</keyword>
<protein>
    <recommendedName>
        <fullName evidence="6">FMN dependent NADH:quinone oxidoreductase</fullName>
        <ecNumber evidence="6">1.6.5.-</ecNumber>
    </recommendedName>
    <alternativeName>
        <fullName evidence="6">Azo-dye reductase</fullName>
    </alternativeName>
    <alternativeName>
        <fullName evidence="6">FMN-dependent NADH-azo compound oxidoreductase</fullName>
    </alternativeName>
    <alternativeName>
        <fullName evidence="6">FMN-dependent NADH-azoreductase</fullName>
        <ecNumber evidence="6">1.7.1.17</ecNumber>
    </alternativeName>
</protein>
<dbReference type="HAMAP" id="MF_01216">
    <property type="entry name" value="Azoreductase_type1"/>
    <property type="match status" value="1"/>
</dbReference>
<comment type="similarity">
    <text evidence="6">Belongs to the azoreductase type 1 family.</text>
</comment>
<reference evidence="8 9" key="1">
    <citation type="submission" date="2006-02" db="EMBL/GenBank/DDBJ databases">
        <authorList>
            <person name="Moran M.A."/>
            <person name="Kjelleberg S."/>
            <person name="Egan S."/>
            <person name="Saunders N."/>
            <person name="Thomas T."/>
            <person name="Ferriera S."/>
            <person name="Johnson J."/>
            <person name="Kravitz S."/>
            <person name="Halpern A."/>
            <person name="Remington K."/>
            <person name="Beeson K."/>
            <person name="Tran B."/>
            <person name="Rogers Y.-H."/>
            <person name="Friedman R."/>
            <person name="Venter J.C."/>
        </authorList>
    </citation>
    <scope>NUCLEOTIDE SEQUENCE [LARGE SCALE GENOMIC DNA]</scope>
    <source>
        <strain evidence="8 9">D2</strain>
    </source>
</reference>
<comment type="catalytic activity">
    <reaction evidence="5">
        <text>N,N-dimethyl-1,4-phenylenediamine + anthranilate + 2 NAD(+) = 2-(4-dimethylaminophenyl)diazenylbenzoate + 2 NADH + 2 H(+)</text>
        <dbReference type="Rhea" id="RHEA:55872"/>
        <dbReference type="ChEBI" id="CHEBI:15378"/>
        <dbReference type="ChEBI" id="CHEBI:15783"/>
        <dbReference type="ChEBI" id="CHEBI:16567"/>
        <dbReference type="ChEBI" id="CHEBI:57540"/>
        <dbReference type="ChEBI" id="CHEBI:57945"/>
        <dbReference type="ChEBI" id="CHEBI:71579"/>
        <dbReference type="EC" id="1.7.1.17"/>
    </reaction>
    <physiologicalReaction direction="right-to-left" evidence="5">
        <dbReference type="Rhea" id="RHEA:55874"/>
    </physiologicalReaction>
</comment>
<gene>
    <name evidence="6" type="primary">azoR</name>
    <name evidence="8" type="ORF">PTD2_02141</name>
</gene>
<dbReference type="PANTHER" id="PTHR43741">
    <property type="entry name" value="FMN-DEPENDENT NADH-AZOREDUCTASE 1"/>
    <property type="match status" value="1"/>
</dbReference>
<organism evidence="8 9">
    <name type="scientific">Pseudoalteromonas tunicata D2</name>
    <dbReference type="NCBI Taxonomy" id="87626"/>
    <lineage>
        <taxon>Bacteria</taxon>
        <taxon>Pseudomonadati</taxon>
        <taxon>Pseudomonadota</taxon>
        <taxon>Gammaproteobacteria</taxon>
        <taxon>Alteromonadales</taxon>
        <taxon>Pseudoalteromonadaceae</taxon>
        <taxon>Pseudoalteromonas</taxon>
    </lineage>
</organism>
<keyword evidence="9" id="KW-1185">Reference proteome</keyword>
<keyword evidence="3 6" id="KW-0560">Oxidoreductase</keyword>
<dbReference type="Proteomes" id="UP000006201">
    <property type="component" value="Unassembled WGS sequence"/>
</dbReference>
<dbReference type="HOGENOM" id="CLU_088964_0_0_6"/>
<dbReference type="InterPro" id="IPR023048">
    <property type="entry name" value="NADH:quinone_OxRdtase_FMN_depd"/>
</dbReference>
<dbReference type="eggNOG" id="COG1182">
    <property type="taxonomic scope" value="Bacteria"/>
</dbReference>
<comment type="caution">
    <text evidence="8">The sequence shown here is derived from an EMBL/GenBank/DDBJ whole genome shotgun (WGS) entry which is preliminary data.</text>
</comment>
<name>A4C449_9GAMM</name>
<dbReference type="InterPro" id="IPR050104">
    <property type="entry name" value="FMN-dep_NADH:Q_OxRdtase_AzoR1"/>
</dbReference>
<dbReference type="GO" id="GO:0016652">
    <property type="term" value="F:oxidoreductase activity, acting on NAD(P)H as acceptor"/>
    <property type="evidence" value="ECO:0007669"/>
    <property type="project" value="UniProtKB-UniRule"/>
</dbReference>
<comment type="function">
    <text evidence="6">Also exhibits azoreductase activity. Catalyzes the reductive cleavage of the azo bond in aromatic azo compounds to the corresponding amines.</text>
</comment>
<evidence type="ECO:0000256" key="2">
    <source>
        <dbReference type="ARBA" id="ARBA00022643"/>
    </source>
</evidence>
<comment type="function">
    <text evidence="6">Quinone reductase that provides resistance to thiol-specific stress caused by electrophilic quinones.</text>
</comment>
<dbReference type="InterPro" id="IPR029039">
    <property type="entry name" value="Flavoprotein-like_sf"/>
</dbReference>
<comment type="catalytic activity">
    <reaction evidence="6">
        <text>2 a quinone + NADH + H(+) = 2 a 1,4-benzosemiquinone + NAD(+)</text>
        <dbReference type="Rhea" id="RHEA:65952"/>
        <dbReference type="ChEBI" id="CHEBI:15378"/>
        <dbReference type="ChEBI" id="CHEBI:57540"/>
        <dbReference type="ChEBI" id="CHEBI:57945"/>
        <dbReference type="ChEBI" id="CHEBI:132124"/>
        <dbReference type="ChEBI" id="CHEBI:134225"/>
    </reaction>
</comment>
<dbReference type="AlphaFoldDB" id="A4C449"/>
<dbReference type="PANTHER" id="PTHR43741:SF2">
    <property type="entry name" value="FMN-DEPENDENT NADH:QUINONE OXIDOREDUCTASE"/>
    <property type="match status" value="1"/>
</dbReference>
<feature type="binding site" evidence="6">
    <location>
        <begin position="95"/>
        <end position="98"/>
    </location>
    <ligand>
        <name>FMN</name>
        <dbReference type="ChEBI" id="CHEBI:58210"/>
    </ligand>
</feature>
<dbReference type="EC" id="1.7.1.17" evidence="6"/>
<evidence type="ECO:0000256" key="3">
    <source>
        <dbReference type="ARBA" id="ARBA00023002"/>
    </source>
</evidence>
<evidence type="ECO:0000313" key="8">
    <source>
        <dbReference type="EMBL" id="EAR30331.1"/>
    </source>
</evidence>